<name>H8X850_CANO9</name>
<evidence type="ECO:0000256" key="5">
    <source>
        <dbReference type="ARBA" id="ARBA00023242"/>
    </source>
</evidence>
<dbReference type="GO" id="GO:0000981">
    <property type="term" value="F:DNA-binding transcription factor activity, RNA polymerase II-specific"/>
    <property type="evidence" value="ECO:0007669"/>
    <property type="project" value="InterPro"/>
</dbReference>
<dbReference type="SUPFAM" id="SSF57701">
    <property type="entry name" value="Zn2/Cys6 DNA-binding domain"/>
    <property type="match status" value="1"/>
</dbReference>
<dbReference type="HOGENOM" id="CLU_013659_0_0_1"/>
<keyword evidence="4" id="KW-0804">Transcription</keyword>
<keyword evidence="9" id="KW-1185">Reference proteome</keyword>
<feature type="region of interest" description="Disordered" evidence="6">
    <location>
        <begin position="122"/>
        <end position="171"/>
    </location>
</feature>
<keyword evidence="3" id="KW-0238">DNA-binding</keyword>
<dbReference type="InterPro" id="IPR001138">
    <property type="entry name" value="Zn2Cys6_DnaBD"/>
</dbReference>
<dbReference type="PROSITE" id="PS50048">
    <property type="entry name" value="ZN2_CY6_FUNGAL_2"/>
    <property type="match status" value="1"/>
</dbReference>
<protein>
    <submittedName>
        <fullName evidence="8">Znc1 transcription factor</fullName>
    </submittedName>
</protein>
<dbReference type="GO" id="GO:0003677">
    <property type="term" value="F:DNA binding"/>
    <property type="evidence" value="ECO:0007669"/>
    <property type="project" value="UniProtKB-KW"/>
</dbReference>
<accession>H8X850</accession>
<evidence type="ECO:0000256" key="3">
    <source>
        <dbReference type="ARBA" id="ARBA00023125"/>
    </source>
</evidence>
<feature type="region of interest" description="Disordered" evidence="6">
    <location>
        <begin position="764"/>
        <end position="790"/>
    </location>
</feature>
<evidence type="ECO:0000259" key="7">
    <source>
        <dbReference type="PROSITE" id="PS50048"/>
    </source>
</evidence>
<organism evidence="8 9">
    <name type="scientific">Candida orthopsilosis (strain 90-125)</name>
    <name type="common">Yeast</name>
    <dbReference type="NCBI Taxonomy" id="1136231"/>
    <lineage>
        <taxon>Eukaryota</taxon>
        <taxon>Fungi</taxon>
        <taxon>Dikarya</taxon>
        <taxon>Ascomycota</taxon>
        <taxon>Saccharomycotina</taxon>
        <taxon>Pichiomycetes</taxon>
        <taxon>Debaryomycetaceae</taxon>
        <taxon>Candida/Lodderomyces clade</taxon>
        <taxon>Candida</taxon>
    </lineage>
</organism>
<evidence type="ECO:0000256" key="4">
    <source>
        <dbReference type="ARBA" id="ARBA00023163"/>
    </source>
</evidence>
<dbReference type="KEGG" id="cot:CORT_0E05640"/>
<dbReference type="CDD" id="cd00067">
    <property type="entry name" value="GAL4"/>
    <property type="match status" value="1"/>
</dbReference>
<evidence type="ECO:0000256" key="6">
    <source>
        <dbReference type="SAM" id="MobiDB-lite"/>
    </source>
</evidence>
<dbReference type="OrthoDB" id="3266505at2759"/>
<keyword evidence="5" id="KW-0539">Nucleus</keyword>
<feature type="compositionally biased region" description="Low complexity" evidence="6">
    <location>
        <begin position="778"/>
        <end position="789"/>
    </location>
</feature>
<dbReference type="CDD" id="cd12148">
    <property type="entry name" value="fungal_TF_MHR"/>
    <property type="match status" value="1"/>
</dbReference>
<dbReference type="GO" id="GO:0008270">
    <property type="term" value="F:zinc ion binding"/>
    <property type="evidence" value="ECO:0007669"/>
    <property type="project" value="InterPro"/>
</dbReference>
<sequence length="861" mass="98138">MADIHHTLNPEYTQDGERRIRTKVACDYCRKRKSKCDGEEPCSKCISRKRECVYSFVPKERKKRVSSVSSEIRKPYKKEGKVSRQGKTVQELNTRINVLENLVTKLVSNLDPQDKMGILTQMSRNRESTAEQDSGVNMSDERSEDEDMGDVSTEGSPFKEQSLTTDPKSMKEMLRPQSCIQDKECMAKKAMKRIAEYCGAHSLMHTLSARSIGWMKERLQGSQAGLVNQQLYAPLKSVPLVLTNAVDRSTNLLNRQRSSQHLEQYFSPTQKALYSELLDAYYRKFCIGAFVCPLAGIQSLFDKYYYAISTNNHSMLTSITRSEYLLMNSALVLSLSKFTSPKRIIGSHHPNLSTLTIPDAEQLRTKFFDNAMHDYDYVSKNNEGYISLQGLALLSLIIEESFISDFHVNYTIVSTLGRYAKELGLHRVEVLQEKDRDSGLACRKMWLFCEYMSVEISYKSGKPMLINNEDVTTLSEVDPCIISVPRDLFLNPDYERNAPKLIENLKREGAVFYFAHFLLMLTRIKEKSYYKLYSKLPSSINTQGTLTVINEINDDMKTLAQLIDPEIVQPHKDHPFVLSMFDCDEGILKFHVLSFHLSFHAHILSVNRVPFLEQFNIEDDRLLPYGNKSLQAARSILQSVSNPNSLWKVDDASFPFILFYPFVAFLSVLGNCLVYPTETSSYYDCLLLIDASLNFFAYKGTQSTNLDNKRMFCDMVSSSFLRILIDTMEKKANVYFYRMRPGLREHIESLYSKYPEIFQPVSNSELGSSSPDTLHNQTASATSSSSSGSYNNAAKPLFSNYTGGYQPTNKTGGNQYNFESGVPPATEMVDLDNLMNEENFNQFVFGEISELSGFFNYDLNN</sequence>
<dbReference type="SMART" id="SM00066">
    <property type="entry name" value="GAL4"/>
    <property type="match status" value="1"/>
</dbReference>
<dbReference type="RefSeq" id="XP_003870279.1">
    <property type="nucleotide sequence ID" value="XM_003870230.1"/>
</dbReference>
<dbReference type="Gene3D" id="4.10.240.10">
    <property type="entry name" value="Zn(2)-C6 fungal-type DNA-binding domain"/>
    <property type="match status" value="1"/>
</dbReference>
<dbReference type="eggNOG" id="ENOG502QZJZ">
    <property type="taxonomic scope" value="Eukaryota"/>
</dbReference>
<dbReference type="InterPro" id="IPR036864">
    <property type="entry name" value="Zn2-C6_fun-type_DNA-bd_sf"/>
</dbReference>
<dbReference type="InterPro" id="IPR050987">
    <property type="entry name" value="AtrR-like"/>
</dbReference>
<dbReference type="GeneID" id="14540800"/>
<comment type="subcellular location">
    <subcellularLocation>
        <location evidence="1">Nucleus</location>
    </subcellularLocation>
</comment>
<dbReference type="PANTHER" id="PTHR46910">
    <property type="entry name" value="TRANSCRIPTION FACTOR PDR1"/>
    <property type="match status" value="1"/>
</dbReference>
<evidence type="ECO:0000256" key="2">
    <source>
        <dbReference type="ARBA" id="ARBA00023015"/>
    </source>
</evidence>
<evidence type="ECO:0000313" key="8">
    <source>
        <dbReference type="EMBL" id="CCG24149.1"/>
    </source>
</evidence>
<feature type="domain" description="Zn(2)-C6 fungal-type" evidence="7">
    <location>
        <begin position="25"/>
        <end position="54"/>
    </location>
</feature>
<dbReference type="Pfam" id="PF00172">
    <property type="entry name" value="Zn_clus"/>
    <property type="match status" value="1"/>
</dbReference>
<dbReference type="GO" id="GO:0005634">
    <property type="term" value="C:nucleus"/>
    <property type="evidence" value="ECO:0007669"/>
    <property type="project" value="UniProtKB-SubCell"/>
</dbReference>
<dbReference type="PROSITE" id="PS00463">
    <property type="entry name" value="ZN2_CY6_FUNGAL_1"/>
    <property type="match status" value="1"/>
</dbReference>
<dbReference type="PANTHER" id="PTHR46910:SF37">
    <property type="entry name" value="ZN(II)2CYS6 TRANSCRIPTION FACTOR (EUROFUNG)"/>
    <property type="match status" value="1"/>
</dbReference>
<feature type="compositionally biased region" description="Polar residues" evidence="6">
    <location>
        <begin position="764"/>
        <end position="777"/>
    </location>
</feature>
<proteinExistence type="predicted"/>
<gene>
    <name evidence="8" type="ORF">CORT_0E05640</name>
</gene>
<evidence type="ECO:0000313" key="9">
    <source>
        <dbReference type="Proteomes" id="UP000005018"/>
    </source>
</evidence>
<evidence type="ECO:0000256" key="1">
    <source>
        <dbReference type="ARBA" id="ARBA00004123"/>
    </source>
</evidence>
<dbReference type="AlphaFoldDB" id="H8X850"/>
<feature type="compositionally biased region" description="Polar residues" evidence="6">
    <location>
        <begin position="153"/>
        <end position="167"/>
    </location>
</feature>
<dbReference type="EMBL" id="HE681723">
    <property type="protein sequence ID" value="CCG24149.1"/>
    <property type="molecule type" value="Genomic_DNA"/>
</dbReference>
<dbReference type="Proteomes" id="UP000005018">
    <property type="component" value="Chromosome 5"/>
</dbReference>
<keyword evidence="2" id="KW-0805">Transcription regulation</keyword>
<reference evidence="8 9" key="1">
    <citation type="journal article" date="2012" name="PLoS ONE">
        <title>Sequence and analysis of the genome of the pathogenic yeast Candida orthopsilosis.</title>
        <authorList>
            <person name="Riccombeni A."/>
            <person name="Vidanes G."/>
            <person name="Proux-Wera E."/>
            <person name="Wolfe K.H."/>
            <person name="Butler G."/>
        </authorList>
    </citation>
    <scope>NUCLEOTIDE SEQUENCE [LARGE SCALE GENOMIC DNA]</scope>
    <source>
        <strain evidence="8 9">Co 90-125</strain>
    </source>
</reference>